<dbReference type="EMBL" id="KQ086012">
    <property type="protein sequence ID" value="KLO10958.1"/>
    <property type="molecule type" value="Genomic_DNA"/>
</dbReference>
<dbReference type="InterPro" id="IPR015943">
    <property type="entry name" value="WD40/YVTN_repeat-like_dom_sf"/>
</dbReference>
<dbReference type="Proteomes" id="UP000053477">
    <property type="component" value="Unassembled WGS sequence"/>
</dbReference>
<evidence type="ECO:0000259" key="4">
    <source>
        <dbReference type="PROSITE" id="PS50837"/>
    </source>
</evidence>
<feature type="repeat" description="WD" evidence="3">
    <location>
        <begin position="1062"/>
        <end position="1096"/>
    </location>
</feature>
<dbReference type="PROSITE" id="PS50007">
    <property type="entry name" value="PIPLC_X_DOMAIN"/>
    <property type="match status" value="1"/>
</dbReference>
<feature type="repeat" description="WD" evidence="3">
    <location>
        <begin position="934"/>
        <end position="975"/>
    </location>
</feature>
<dbReference type="InterPro" id="IPR007111">
    <property type="entry name" value="NACHT_NTPase"/>
</dbReference>
<evidence type="ECO:0000256" key="1">
    <source>
        <dbReference type="ARBA" id="ARBA00022574"/>
    </source>
</evidence>
<gene>
    <name evidence="5" type="ORF">SCHPADRAFT_493083</name>
</gene>
<feature type="repeat" description="WD" evidence="3">
    <location>
        <begin position="1110"/>
        <end position="1151"/>
    </location>
</feature>
<proteinExistence type="predicted"/>
<dbReference type="InterPro" id="IPR020472">
    <property type="entry name" value="WD40_PAC1"/>
</dbReference>
<dbReference type="InterPro" id="IPR050349">
    <property type="entry name" value="WD_LIS1/nudF_dynein_reg"/>
</dbReference>
<dbReference type="Pfam" id="PF23414">
    <property type="entry name" value="Beta-prop_EML_2"/>
    <property type="match status" value="1"/>
</dbReference>
<dbReference type="InterPro" id="IPR001680">
    <property type="entry name" value="WD40_rpt"/>
</dbReference>
<dbReference type="PROSITE" id="PS50082">
    <property type="entry name" value="WD_REPEATS_2"/>
    <property type="match status" value="12"/>
</dbReference>
<keyword evidence="6" id="KW-1185">Reference proteome</keyword>
<dbReference type="InterPro" id="IPR055442">
    <property type="entry name" value="Beta-prop_EML-like_2nd"/>
</dbReference>
<feature type="repeat" description="WD" evidence="3">
    <location>
        <begin position="631"/>
        <end position="672"/>
    </location>
</feature>
<feature type="repeat" description="WD" evidence="3">
    <location>
        <begin position="804"/>
        <end position="836"/>
    </location>
</feature>
<dbReference type="STRING" id="27342.A0A0H2RNE5"/>
<evidence type="ECO:0000256" key="3">
    <source>
        <dbReference type="PROSITE-ProRule" id="PRU00221"/>
    </source>
</evidence>
<dbReference type="InParanoid" id="A0A0H2RNE5"/>
<dbReference type="OrthoDB" id="538223at2759"/>
<feature type="repeat" description="WD" evidence="3">
    <location>
        <begin position="1018"/>
        <end position="1059"/>
    </location>
</feature>
<organism evidence="5 6">
    <name type="scientific">Schizopora paradoxa</name>
    <dbReference type="NCBI Taxonomy" id="27342"/>
    <lineage>
        <taxon>Eukaryota</taxon>
        <taxon>Fungi</taxon>
        <taxon>Dikarya</taxon>
        <taxon>Basidiomycota</taxon>
        <taxon>Agaricomycotina</taxon>
        <taxon>Agaricomycetes</taxon>
        <taxon>Hymenochaetales</taxon>
        <taxon>Schizoporaceae</taxon>
        <taxon>Schizopora</taxon>
    </lineage>
</organism>
<dbReference type="PROSITE" id="PS50294">
    <property type="entry name" value="WD_REPEATS_REGION"/>
    <property type="match status" value="12"/>
</dbReference>
<dbReference type="InterPro" id="IPR036322">
    <property type="entry name" value="WD40_repeat_dom_sf"/>
</dbReference>
<feature type="domain" description="NACHT" evidence="4">
    <location>
        <begin position="57"/>
        <end position="219"/>
    </location>
</feature>
<dbReference type="SUPFAM" id="SSF52540">
    <property type="entry name" value="P-loop containing nucleoside triphosphate hydrolases"/>
    <property type="match status" value="1"/>
</dbReference>
<dbReference type="PROSITE" id="PS50837">
    <property type="entry name" value="NACHT"/>
    <property type="match status" value="1"/>
</dbReference>
<accession>A0A0H2RNE5</accession>
<evidence type="ECO:0000313" key="6">
    <source>
        <dbReference type="Proteomes" id="UP000053477"/>
    </source>
</evidence>
<dbReference type="Gene3D" id="2.130.10.10">
    <property type="entry name" value="YVTN repeat-like/Quinoprotein amine dehydrogenase"/>
    <property type="match status" value="5"/>
</dbReference>
<dbReference type="SMART" id="SM00320">
    <property type="entry name" value="WD40"/>
    <property type="match status" value="14"/>
</dbReference>
<reference evidence="5 6" key="1">
    <citation type="submission" date="2015-04" db="EMBL/GenBank/DDBJ databases">
        <title>Complete genome sequence of Schizopora paradoxa KUC8140, a cosmopolitan wood degrader in East Asia.</title>
        <authorList>
            <consortium name="DOE Joint Genome Institute"/>
            <person name="Min B."/>
            <person name="Park H."/>
            <person name="Jang Y."/>
            <person name="Kim J.-J."/>
            <person name="Kim K.H."/>
            <person name="Pangilinan J."/>
            <person name="Lipzen A."/>
            <person name="Riley R."/>
            <person name="Grigoriev I.V."/>
            <person name="Spatafora J.W."/>
            <person name="Choi I.-G."/>
        </authorList>
    </citation>
    <scope>NUCLEOTIDE SEQUENCE [LARGE SCALE GENOMIC DNA]</scope>
    <source>
        <strain evidence="5 6">KUC8140</strain>
    </source>
</reference>
<dbReference type="SUPFAM" id="SSF50978">
    <property type="entry name" value="WD40 repeat-like"/>
    <property type="match status" value="3"/>
</dbReference>
<evidence type="ECO:0000256" key="2">
    <source>
        <dbReference type="ARBA" id="ARBA00022737"/>
    </source>
</evidence>
<dbReference type="Pfam" id="PF00400">
    <property type="entry name" value="WD40"/>
    <property type="match status" value="9"/>
</dbReference>
<keyword evidence="1 3" id="KW-0853">WD repeat</keyword>
<evidence type="ECO:0000313" key="5">
    <source>
        <dbReference type="EMBL" id="KLO10958.1"/>
    </source>
</evidence>
<keyword evidence="2" id="KW-0677">Repeat</keyword>
<feature type="repeat" description="WD" evidence="3">
    <location>
        <begin position="892"/>
        <end position="930"/>
    </location>
</feature>
<feature type="repeat" description="WD" evidence="3">
    <location>
        <begin position="761"/>
        <end position="802"/>
    </location>
</feature>
<dbReference type="InterPro" id="IPR056884">
    <property type="entry name" value="NPHP3-like_N"/>
</dbReference>
<dbReference type="InterPro" id="IPR019775">
    <property type="entry name" value="WD40_repeat_CS"/>
</dbReference>
<feature type="repeat" description="WD" evidence="3">
    <location>
        <begin position="847"/>
        <end position="888"/>
    </location>
</feature>
<protein>
    <submittedName>
        <fullName evidence="5">WD40 repeat-like protein</fullName>
    </submittedName>
</protein>
<feature type="repeat" description="WD" evidence="3">
    <location>
        <begin position="1195"/>
        <end position="1228"/>
    </location>
</feature>
<name>A0A0H2RNE5_9AGAM</name>
<feature type="repeat" description="WD" evidence="3">
    <location>
        <begin position="1152"/>
        <end position="1193"/>
    </location>
</feature>
<feature type="repeat" description="WD" evidence="3">
    <location>
        <begin position="674"/>
        <end position="715"/>
    </location>
</feature>
<dbReference type="PRINTS" id="PR00320">
    <property type="entry name" value="GPROTEINBRPT"/>
</dbReference>
<dbReference type="Pfam" id="PF24883">
    <property type="entry name" value="NPHP3_N"/>
    <property type="match status" value="1"/>
</dbReference>
<dbReference type="InterPro" id="IPR027417">
    <property type="entry name" value="P-loop_NTPase"/>
</dbReference>
<dbReference type="PANTHER" id="PTHR44129">
    <property type="entry name" value="WD REPEAT-CONTAINING PROTEIN POP1"/>
    <property type="match status" value="1"/>
</dbReference>
<dbReference type="CDD" id="cd00200">
    <property type="entry name" value="WD40"/>
    <property type="match status" value="2"/>
</dbReference>
<sequence>MSTQIAKDVGDMKNDQLLKERLDPLHQDNMKDGCMHGTRVRLLKEVDEWLRDGEGSNILWISGSPGAGKTAFSSTIVSSLLKGTSARFFSKKKVAGHGEPRMLWRTIAYELAMTFTIMKKPIVEILKSKGSRTYASDSGVKDQFNGLIKGLFQDPDAMRLSSLSTYPVVVVIDALDEFSKGNHRDWNELLSTLCEWSSLPRAWRLIITSRDEPEIEEKLRHISHHMVLTSGGSVTEDSNTDIRFFFNRRFEDVKFLDSSGPSSEDIENLTLHAAGLFHWAVTAVDFVCWPGGDADLRLKTLLENMKKNPNVQNTDILYGQILLQVFSQLLPDERKTKRRVLAAIILGKDALHIQDVVDLLGSAGRGPIDEMRSKVEKAIASLRPLITIREGDQLLDVCHILFSDFVLDETRVCKAIKNIVKDSDFKDLEDTDHDFKSYALSRSKHSALFVQACLRLMNGTLAFNICNIETSHVANEAIPKLDLRVAQNIRRSLRYACRHWADHLADVIEHEPVVLEIRPLLKEFLYKHILHWVEVLALKGSIRYAAPSLMLAAIHTETVDKDLSNIARDAGRFVTAFEPAIALSVPHIYISALAFAPVNSQISKIIGPKYGNALSVLSGRRADWDQRLMTLQEHQGQVSCVSFSADGGYFASGSVDKTVRVWDSHSGGLVGDPISGHIDEVLALAFTSDGSRLISGCRDGSLWVWDLKTRKRLEGPINAHAFKISSLISFKEKLASAACDGIIQIWDVTKDGIRQSGNGPLKKHDGAVYSVTFSPAGHHLVSGSLDRSMMIWDVRSGDVLHTISRAHEQPVSSVAYSLNGDQIVSGSDDCTIRLWDSEGNPLKTISSPQHLYPITSVAFSPDGESVVSGSLDKTIRFWDVRSGEAIGEPLVHSSPVHCVAFSPHRIIVVSGHENSSICIWDARTNNTNDVHRLQQGHDSDVLSVAFDTNSNQLVSGSKDGYVRVWDVHVGNCLVAWRASTSNVSSVKFVPKSDCVVAGTDDGTIFMLNFKTREILNAICSQQKDIRTVVICPEGKYVASGSRDHSIMLWEFQSINCRQVGVFVGHVDKVLTMAFSPCGKIIASGSDDTTVMFWRVDAAHDGKEVECFETLRHHKEAVLSVSFSPNGRQLASGCFDGTIGIWDMESKSLTFYGKAHDLSVNCIAYSPGGEVIVTGSEDKKMKFWNAGTGDSIGQPLEGHVAPIWAIKIAPDGKSIASGSADATIKIWDVIQKEGVPVALNEEEIEDAASVFRVSFNKETGCRHLGSSEGGDVDLQGALQSTNHFAFFDAEGDPVLGDGSYIDEDGWVRNRTGKGEGEDDPLLFWLPPANRAGFWWPRNRAVMARLITRVDTSQFMHGNKWINCRTETV</sequence>
<dbReference type="PROSITE" id="PS00678">
    <property type="entry name" value="WD_REPEATS_1"/>
    <property type="match status" value="9"/>
</dbReference>
<dbReference type="Gene3D" id="3.40.50.300">
    <property type="entry name" value="P-loop containing nucleotide triphosphate hydrolases"/>
    <property type="match status" value="1"/>
</dbReference>